<protein>
    <recommendedName>
        <fullName evidence="1">ATPase AAA-type core domain-containing protein</fullName>
    </recommendedName>
</protein>
<dbReference type="Pfam" id="PF00004">
    <property type="entry name" value="AAA"/>
    <property type="match status" value="1"/>
</dbReference>
<feature type="domain" description="ATPase AAA-type core" evidence="1">
    <location>
        <begin position="31"/>
        <end position="140"/>
    </location>
</feature>
<dbReference type="GO" id="GO:0005524">
    <property type="term" value="F:ATP binding"/>
    <property type="evidence" value="ECO:0007669"/>
    <property type="project" value="InterPro"/>
</dbReference>
<organism evidence="2 3">
    <name type="scientific">Treponema phagedenis</name>
    <dbReference type="NCBI Taxonomy" id="162"/>
    <lineage>
        <taxon>Bacteria</taxon>
        <taxon>Pseudomonadati</taxon>
        <taxon>Spirochaetota</taxon>
        <taxon>Spirochaetia</taxon>
        <taxon>Spirochaetales</taxon>
        <taxon>Treponemataceae</taxon>
        <taxon>Treponema</taxon>
    </lineage>
</organism>
<evidence type="ECO:0000259" key="1">
    <source>
        <dbReference type="Pfam" id="PF00004"/>
    </source>
</evidence>
<sequence length="298" mass="34341">MKKYEKAPYTEYMRWLNKLLQRFKKIQVYALVGPSGTGKSFRAKLVAQTYGIDLIIDDGLLIKADKILAGHSAKREKTFLAAVKRAVFDEKQHRDEAAKVLQRLPLKKILILGTSEKMVNKIAMRLQIPQPQKIIKIEDIATTEEIETAMRSRNVEGKHVIPVPSVEVQRSYPQIFYNKIKLLFRGKQLVTTDQSTIFEKSVVRPEFSKTDKVEISEETLSQMLFHCVEEYDPAILIKKVVIRPEQNGYRLIMTVDVPYGTQLTGKIHKLRAYIIENLERYTGILIIDINIIVDKIKN</sequence>
<dbReference type="GO" id="GO:0016887">
    <property type="term" value="F:ATP hydrolysis activity"/>
    <property type="evidence" value="ECO:0007669"/>
    <property type="project" value="InterPro"/>
</dbReference>
<accession>A0A0B7GU98</accession>
<dbReference type="InterPro" id="IPR027417">
    <property type="entry name" value="P-loop_NTPase"/>
</dbReference>
<evidence type="ECO:0000313" key="3">
    <source>
        <dbReference type="Proteomes" id="UP000042527"/>
    </source>
</evidence>
<proteinExistence type="predicted"/>
<evidence type="ECO:0000313" key="2">
    <source>
        <dbReference type="EMBL" id="CEM62259.1"/>
    </source>
</evidence>
<name>A0A0B7GU98_TREPH</name>
<dbReference type="SUPFAM" id="SSF52540">
    <property type="entry name" value="P-loop containing nucleoside triphosphate hydrolases"/>
    <property type="match status" value="1"/>
</dbReference>
<dbReference type="Gene3D" id="3.40.50.300">
    <property type="entry name" value="P-loop containing nucleotide triphosphate hydrolases"/>
    <property type="match status" value="1"/>
</dbReference>
<dbReference type="EMBL" id="CDNC01000023">
    <property type="protein sequence ID" value="CEM62259.1"/>
    <property type="molecule type" value="Genomic_DNA"/>
</dbReference>
<gene>
    <name evidence="2" type="ORF">TPHV1_30154</name>
</gene>
<dbReference type="InterPro" id="IPR003959">
    <property type="entry name" value="ATPase_AAA_core"/>
</dbReference>
<dbReference type="AlphaFoldDB" id="A0A0B7GU98"/>
<keyword evidence="3" id="KW-1185">Reference proteome</keyword>
<dbReference type="Proteomes" id="UP000042527">
    <property type="component" value="Unassembled WGS sequence"/>
</dbReference>
<reference evidence="3" key="1">
    <citation type="submission" date="2015-01" db="EMBL/GenBank/DDBJ databases">
        <authorList>
            <person name="Manzoor Shahid"/>
            <person name="Zubair Saima"/>
        </authorList>
    </citation>
    <scope>NUCLEOTIDE SEQUENCE [LARGE SCALE GENOMIC DNA]</scope>
    <source>
        <strain evidence="3">V1</strain>
    </source>
</reference>